<dbReference type="AlphaFoldDB" id="A0ABD3DM96"/>
<proteinExistence type="predicted"/>
<comment type="caution">
    <text evidence="1">The sequence shown here is derived from an EMBL/GenBank/DDBJ whole genome shotgun (WGS) entry which is preliminary data.</text>
</comment>
<dbReference type="Proteomes" id="UP001632038">
    <property type="component" value="Unassembled WGS sequence"/>
</dbReference>
<keyword evidence="2" id="KW-1185">Reference proteome</keyword>
<organism evidence="1 2">
    <name type="scientific">Castilleja foliolosa</name>
    <dbReference type="NCBI Taxonomy" id="1961234"/>
    <lineage>
        <taxon>Eukaryota</taxon>
        <taxon>Viridiplantae</taxon>
        <taxon>Streptophyta</taxon>
        <taxon>Embryophyta</taxon>
        <taxon>Tracheophyta</taxon>
        <taxon>Spermatophyta</taxon>
        <taxon>Magnoliopsida</taxon>
        <taxon>eudicotyledons</taxon>
        <taxon>Gunneridae</taxon>
        <taxon>Pentapetalae</taxon>
        <taxon>asterids</taxon>
        <taxon>lamiids</taxon>
        <taxon>Lamiales</taxon>
        <taxon>Orobanchaceae</taxon>
        <taxon>Pedicularideae</taxon>
        <taxon>Castillejinae</taxon>
        <taxon>Castilleja</taxon>
    </lineage>
</organism>
<evidence type="ECO:0000313" key="1">
    <source>
        <dbReference type="EMBL" id="KAL3643385.1"/>
    </source>
</evidence>
<reference evidence="2" key="1">
    <citation type="journal article" date="2024" name="IScience">
        <title>Strigolactones Initiate the Formation of Haustorium-like Structures in Castilleja.</title>
        <authorList>
            <person name="Buerger M."/>
            <person name="Peterson D."/>
            <person name="Chory J."/>
        </authorList>
    </citation>
    <scope>NUCLEOTIDE SEQUENCE [LARGE SCALE GENOMIC DNA]</scope>
</reference>
<protein>
    <submittedName>
        <fullName evidence="1">Uncharacterized protein</fullName>
    </submittedName>
</protein>
<gene>
    <name evidence="1" type="ORF">CASFOL_014200</name>
</gene>
<dbReference type="EMBL" id="JAVIJP010000016">
    <property type="protein sequence ID" value="KAL3643385.1"/>
    <property type="molecule type" value="Genomic_DNA"/>
</dbReference>
<accession>A0ABD3DM96</accession>
<evidence type="ECO:0000313" key="2">
    <source>
        <dbReference type="Proteomes" id="UP001632038"/>
    </source>
</evidence>
<sequence length="235" mass="26137">MFVLPRSIDKLWVGAFILENFSCVIRIGFNHDVPQPPVIAKLKTVDNGVSLGFIDILSWDFFPESPQRFAPSKPSSSPAVDLIDGYSQFIQNDLLPGSGVFGWFEDISKENQGSVAKLTMELCTTHPEVKEVIYRMSSDAAIALEGTNHSSFHHICIHSVATEYRTLDDGERRLGARQAAVVRRLSAVVNGECFSPSPTADLGFVTPRIFDYEVSRSETRPTTLRRSKTRGVIFL</sequence>
<name>A0ABD3DM96_9LAMI</name>